<keyword evidence="8" id="KW-1185">Reference proteome</keyword>
<comment type="caution">
    <text evidence="7">The sequence shown here is derived from an EMBL/GenBank/DDBJ whole genome shotgun (WGS) entry which is preliminary data.</text>
</comment>
<keyword evidence="2" id="KW-0285">Flavoprotein</keyword>
<sequence>MSVAKILIVGASVGGVRTAQALRADGFAGRIVLVDAECELPYDKPPLSKGLLLGMTDSEKIRLLTEETASELDLELRLGVEVVGLDAEAKQVTLAGGVAETYDGLVIATGVAASWGPWGGLQGQGVHVVRTLAGAAELRTELAAGGPVVVIGSGFIGAEVAASARALDLETHLIDLVSTPMSRSFDPEVGEFFARLHADRGVITHFGVGVDEVSGARGDLTLRLTDGSALKAAVVVVGIGARPATDWLDGSGLRLEDGVVCDEHLRAVGVDDVYAVGDVCRWTDAGTGELVRAEHWTNAVDQALCVARNIMRPEEPTSYRAVEYVWTDQYDWKIQIVGRHETAVVRQILGDPNSGRFVVLYGGEGGVLTGAAVANWPKALVTTRKAMAAGRLLAEVVDKLDGGAAPEAARVGVRA</sequence>
<reference evidence="7" key="1">
    <citation type="journal article" date="2014" name="Int. J. Syst. Evol. Microbiol.">
        <title>Complete genome of a new Firmicutes species belonging to the dominant human colonic microbiota ('Ruminococcus bicirculans') reveals two chromosomes and a selective capacity to utilize plant glucans.</title>
        <authorList>
            <consortium name="NISC Comparative Sequencing Program"/>
            <person name="Wegmann U."/>
            <person name="Louis P."/>
            <person name="Goesmann A."/>
            <person name="Henrissat B."/>
            <person name="Duncan S.H."/>
            <person name="Flint H.J."/>
        </authorList>
    </citation>
    <scope>NUCLEOTIDE SEQUENCE</scope>
    <source>
        <strain evidence="7">VKM Ac-1246</strain>
    </source>
</reference>
<keyword evidence="3" id="KW-0274">FAD</keyword>
<dbReference type="EMBL" id="BSEL01000005">
    <property type="protein sequence ID" value="GLJ68841.1"/>
    <property type="molecule type" value="Genomic_DNA"/>
</dbReference>
<evidence type="ECO:0000259" key="6">
    <source>
        <dbReference type="Pfam" id="PF14759"/>
    </source>
</evidence>
<dbReference type="InterPro" id="IPR016156">
    <property type="entry name" value="FAD/NAD-linked_Rdtase_dimer_sf"/>
</dbReference>
<evidence type="ECO:0000256" key="2">
    <source>
        <dbReference type="ARBA" id="ARBA00022630"/>
    </source>
</evidence>
<dbReference type="Proteomes" id="UP001142292">
    <property type="component" value="Unassembled WGS sequence"/>
</dbReference>
<dbReference type="RefSeq" id="WP_189117340.1">
    <property type="nucleotide sequence ID" value="NZ_BMRK01000003.1"/>
</dbReference>
<name>A0ABQ5SYB6_9ACTN</name>
<evidence type="ECO:0000256" key="1">
    <source>
        <dbReference type="ARBA" id="ARBA00001974"/>
    </source>
</evidence>
<evidence type="ECO:0000256" key="3">
    <source>
        <dbReference type="ARBA" id="ARBA00022827"/>
    </source>
</evidence>
<feature type="domain" description="Reductase C-terminal" evidence="6">
    <location>
        <begin position="324"/>
        <end position="391"/>
    </location>
</feature>
<dbReference type="InterPro" id="IPR023753">
    <property type="entry name" value="FAD/NAD-binding_dom"/>
</dbReference>
<dbReference type="SUPFAM" id="SSF55424">
    <property type="entry name" value="FAD/NAD-linked reductases, dimerisation (C-terminal) domain"/>
    <property type="match status" value="1"/>
</dbReference>
<dbReference type="Gene3D" id="3.50.50.60">
    <property type="entry name" value="FAD/NAD(P)-binding domain"/>
    <property type="match status" value="2"/>
</dbReference>
<organism evidence="7 8">
    <name type="scientific">Nocardioides luteus</name>
    <dbReference type="NCBI Taxonomy" id="1844"/>
    <lineage>
        <taxon>Bacteria</taxon>
        <taxon>Bacillati</taxon>
        <taxon>Actinomycetota</taxon>
        <taxon>Actinomycetes</taxon>
        <taxon>Propionibacteriales</taxon>
        <taxon>Nocardioidaceae</taxon>
        <taxon>Nocardioides</taxon>
    </lineage>
</organism>
<dbReference type="InterPro" id="IPR028202">
    <property type="entry name" value="Reductase_C"/>
</dbReference>
<dbReference type="PANTHER" id="PTHR43557">
    <property type="entry name" value="APOPTOSIS-INDUCING FACTOR 1"/>
    <property type="match status" value="1"/>
</dbReference>
<dbReference type="Pfam" id="PF14759">
    <property type="entry name" value="Reductase_C"/>
    <property type="match status" value="1"/>
</dbReference>
<dbReference type="InterPro" id="IPR036188">
    <property type="entry name" value="FAD/NAD-bd_sf"/>
</dbReference>
<protein>
    <submittedName>
        <fullName evidence="7">Pyridine nucleotide-disulfide oxidoreductase</fullName>
    </submittedName>
</protein>
<reference evidence="7" key="2">
    <citation type="submission" date="2023-01" db="EMBL/GenBank/DDBJ databases">
        <authorList>
            <person name="Sun Q."/>
            <person name="Evtushenko L."/>
        </authorList>
    </citation>
    <scope>NUCLEOTIDE SEQUENCE</scope>
    <source>
        <strain evidence="7">VKM Ac-1246</strain>
    </source>
</reference>
<evidence type="ECO:0000259" key="5">
    <source>
        <dbReference type="Pfam" id="PF07992"/>
    </source>
</evidence>
<dbReference type="PANTHER" id="PTHR43557:SF2">
    <property type="entry name" value="RIESKE DOMAIN-CONTAINING PROTEIN-RELATED"/>
    <property type="match status" value="1"/>
</dbReference>
<dbReference type="PRINTS" id="PR00368">
    <property type="entry name" value="FADPNR"/>
</dbReference>
<dbReference type="SUPFAM" id="SSF51905">
    <property type="entry name" value="FAD/NAD(P)-binding domain"/>
    <property type="match status" value="2"/>
</dbReference>
<evidence type="ECO:0000313" key="8">
    <source>
        <dbReference type="Proteomes" id="UP001142292"/>
    </source>
</evidence>
<dbReference type="Pfam" id="PF07992">
    <property type="entry name" value="Pyr_redox_2"/>
    <property type="match status" value="1"/>
</dbReference>
<accession>A0ABQ5SYB6</accession>
<comment type="cofactor">
    <cofactor evidence="1">
        <name>FAD</name>
        <dbReference type="ChEBI" id="CHEBI:57692"/>
    </cofactor>
</comment>
<evidence type="ECO:0000313" key="7">
    <source>
        <dbReference type="EMBL" id="GLJ68841.1"/>
    </source>
</evidence>
<gene>
    <name evidence="7" type="ORF">GCM10017579_28770</name>
</gene>
<dbReference type="InterPro" id="IPR050446">
    <property type="entry name" value="FAD-oxidoreductase/Apoptosis"/>
</dbReference>
<evidence type="ECO:0000256" key="4">
    <source>
        <dbReference type="ARBA" id="ARBA00023002"/>
    </source>
</evidence>
<feature type="domain" description="FAD/NAD(P)-binding" evidence="5">
    <location>
        <begin position="5"/>
        <end position="303"/>
    </location>
</feature>
<dbReference type="PRINTS" id="PR00411">
    <property type="entry name" value="PNDRDTASEI"/>
</dbReference>
<keyword evidence="4" id="KW-0560">Oxidoreductase</keyword>
<dbReference type="Gene3D" id="3.30.390.30">
    <property type="match status" value="1"/>
</dbReference>
<proteinExistence type="predicted"/>